<gene>
    <name evidence="1" type="ORF">LKD45_10350</name>
</gene>
<protein>
    <submittedName>
        <fullName evidence="1">Uncharacterized protein</fullName>
    </submittedName>
</protein>
<evidence type="ECO:0000313" key="1">
    <source>
        <dbReference type="EMBL" id="MCC2168081.1"/>
    </source>
</evidence>
<comment type="caution">
    <text evidence="1">The sequence shown here is derived from an EMBL/GenBank/DDBJ whole genome shotgun (WGS) entry which is preliminary data.</text>
</comment>
<name>A0AAE3AUI0_9FIRM</name>
<keyword evidence="2" id="KW-1185">Reference proteome</keyword>
<sequence length="73" mass="8175">MSTKEKQATLKAAFVFLVPLENEQPAEAGDRARQRGLVIEGEKREHERKTSDAESGICFSRAIRERAACGSRR</sequence>
<dbReference type="RefSeq" id="WP_308728484.1">
    <property type="nucleotide sequence ID" value="NZ_JAJEQF010000027.1"/>
</dbReference>
<dbReference type="Proteomes" id="UP001199355">
    <property type="component" value="Unassembled WGS sequence"/>
</dbReference>
<organism evidence="1 2">
    <name type="scientific">Gallintestinimicrobium propionicum</name>
    <dbReference type="NCBI Taxonomy" id="2981770"/>
    <lineage>
        <taxon>Bacteria</taxon>
        <taxon>Bacillati</taxon>
        <taxon>Bacillota</taxon>
        <taxon>Clostridia</taxon>
        <taxon>Lachnospirales</taxon>
        <taxon>Lachnospiraceae</taxon>
        <taxon>Gallintestinimicrobium</taxon>
    </lineage>
</organism>
<reference evidence="1 2" key="1">
    <citation type="submission" date="2021-10" db="EMBL/GenBank/DDBJ databases">
        <title>Anaerobic single-cell dispensing facilitates the cultivation of human gut bacteria.</title>
        <authorList>
            <person name="Afrizal A."/>
        </authorList>
    </citation>
    <scope>NUCLEOTIDE SEQUENCE [LARGE SCALE GENOMIC DNA]</scope>
    <source>
        <strain evidence="1 2">CLA-AA-H244</strain>
    </source>
</reference>
<dbReference type="EMBL" id="JAJEQF010000027">
    <property type="protein sequence ID" value="MCC2168081.1"/>
    <property type="molecule type" value="Genomic_DNA"/>
</dbReference>
<proteinExistence type="predicted"/>
<evidence type="ECO:0000313" key="2">
    <source>
        <dbReference type="Proteomes" id="UP001199355"/>
    </source>
</evidence>
<accession>A0AAE3AUI0</accession>
<dbReference type="AlphaFoldDB" id="A0AAE3AUI0"/>